<evidence type="ECO:0000313" key="2">
    <source>
        <dbReference type="Proteomes" id="UP000183400"/>
    </source>
</evidence>
<evidence type="ECO:0000313" key="1">
    <source>
        <dbReference type="EMBL" id="SDW19382.1"/>
    </source>
</evidence>
<dbReference type="STRING" id="985054.SAMN05444358_101181"/>
<organism evidence="1 2">
    <name type="scientific">Ruegeria halocynthiae</name>
    <dbReference type="NCBI Taxonomy" id="985054"/>
    <lineage>
        <taxon>Bacteria</taxon>
        <taxon>Pseudomonadati</taxon>
        <taxon>Pseudomonadota</taxon>
        <taxon>Alphaproteobacteria</taxon>
        <taxon>Rhodobacterales</taxon>
        <taxon>Roseobacteraceae</taxon>
        <taxon>Ruegeria</taxon>
    </lineage>
</organism>
<reference evidence="2" key="1">
    <citation type="submission" date="2016-10" db="EMBL/GenBank/DDBJ databases">
        <authorList>
            <person name="Varghese N."/>
            <person name="Submissions S."/>
        </authorList>
    </citation>
    <scope>NUCLEOTIDE SEQUENCE [LARGE SCALE GENOMIC DNA]</scope>
    <source>
        <strain evidence="2">DSM 27839</strain>
    </source>
</reference>
<protein>
    <submittedName>
        <fullName evidence="1">Uncharacterized protein</fullName>
    </submittedName>
</protein>
<gene>
    <name evidence="1" type="ORF">SAMN05444358_101181</name>
</gene>
<dbReference type="OrthoDB" id="8079725at2"/>
<dbReference type="RefSeq" id="WP_074733700.1">
    <property type="nucleotide sequence ID" value="NZ_FNNP01000001.1"/>
</dbReference>
<name>A0A1H2RIS9_9RHOB</name>
<proteinExistence type="predicted"/>
<dbReference type="AlphaFoldDB" id="A0A1H2RIS9"/>
<dbReference type="EMBL" id="FNNP01000001">
    <property type="protein sequence ID" value="SDW19382.1"/>
    <property type="molecule type" value="Genomic_DNA"/>
</dbReference>
<keyword evidence="2" id="KW-1185">Reference proteome</keyword>
<sequence>METQFTKLNEDWNADPNAPIPVAAPEGDDLWLRFRPNEWVNPSRLAHGCLFIKFEHCWRYRFTSVNDHGWFAGQCRFSKMAPDWGEFYEVVGDFLGGKDTTPWETLDTTVRSERNFLFYFRDGAVECSASSWSLNTEVPAGLIFDGGT</sequence>
<accession>A0A1H2RIS9</accession>
<dbReference type="Proteomes" id="UP000183400">
    <property type="component" value="Unassembled WGS sequence"/>
</dbReference>